<evidence type="ECO:0000313" key="3">
    <source>
        <dbReference type="Proteomes" id="UP000680132"/>
    </source>
</evidence>
<dbReference type="AlphaFoldDB" id="A0A939QS64"/>
<organism evidence="2 3">
    <name type="scientific">Microbacterium stercoris</name>
    <dbReference type="NCBI Taxonomy" id="2820289"/>
    <lineage>
        <taxon>Bacteria</taxon>
        <taxon>Bacillati</taxon>
        <taxon>Actinomycetota</taxon>
        <taxon>Actinomycetes</taxon>
        <taxon>Micrococcales</taxon>
        <taxon>Microbacteriaceae</taxon>
        <taxon>Microbacterium</taxon>
    </lineage>
</organism>
<sequence length="248" mass="26153">MSFLHAESYRFLRNGPFASLIFISVALNALAAVGTGTMLEPIEHSTAELDQELTLQLVRMGFASTLFAMIHGALSVTRDFGSGGIVRQKLLAGGSVRLVASRAVVVAPQMVVFGVLGPAAAIVPAFFLLPAQGADFAWSDDASVVVVGIAVATIFSGYLGQMVAWQSRKSLITVIALAAWTMLLETYIIQLVPAVGRLLPGGLGLAMMDDTSTTEEILPIGCGYLGFAAWLILLAGLAVLRLRRTDAT</sequence>
<feature type="transmembrane region" description="Helical" evidence="1">
    <location>
        <begin position="217"/>
        <end position="240"/>
    </location>
</feature>
<evidence type="ECO:0000313" key="2">
    <source>
        <dbReference type="EMBL" id="MBO3663641.1"/>
    </source>
</evidence>
<protein>
    <submittedName>
        <fullName evidence="2">Uncharacterized protein</fullName>
    </submittedName>
</protein>
<feature type="transmembrane region" description="Helical" evidence="1">
    <location>
        <begin position="142"/>
        <end position="159"/>
    </location>
</feature>
<keyword evidence="1" id="KW-0812">Transmembrane</keyword>
<keyword evidence="1" id="KW-0472">Membrane</keyword>
<evidence type="ECO:0000256" key="1">
    <source>
        <dbReference type="SAM" id="Phobius"/>
    </source>
</evidence>
<dbReference type="RefSeq" id="WP_208502933.1">
    <property type="nucleotide sequence ID" value="NZ_JAGFOA010000003.1"/>
</dbReference>
<proteinExistence type="predicted"/>
<feature type="transmembrane region" description="Helical" evidence="1">
    <location>
        <begin position="98"/>
        <end position="122"/>
    </location>
</feature>
<dbReference type="Proteomes" id="UP000680132">
    <property type="component" value="Unassembled WGS sequence"/>
</dbReference>
<feature type="transmembrane region" description="Helical" evidence="1">
    <location>
        <begin position="55"/>
        <end position="77"/>
    </location>
</feature>
<gene>
    <name evidence="2" type="ORF">J5V96_08940</name>
</gene>
<comment type="caution">
    <text evidence="2">The sequence shown here is derived from an EMBL/GenBank/DDBJ whole genome shotgun (WGS) entry which is preliminary data.</text>
</comment>
<feature type="transmembrane region" description="Helical" evidence="1">
    <location>
        <begin position="171"/>
        <end position="192"/>
    </location>
</feature>
<keyword evidence="1" id="KW-1133">Transmembrane helix</keyword>
<name>A0A939QS64_9MICO</name>
<keyword evidence="3" id="KW-1185">Reference proteome</keyword>
<reference evidence="2" key="1">
    <citation type="submission" date="2021-03" db="EMBL/GenBank/DDBJ databases">
        <title>Microbacterium sp. nov., a novel actinobacterium isolated from cow dung.</title>
        <authorList>
            <person name="Zhang L."/>
        </authorList>
    </citation>
    <scope>NUCLEOTIDE SEQUENCE</scope>
    <source>
        <strain evidence="2">NEAU-LLB</strain>
    </source>
</reference>
<accession>A0A939QS64</accession>
<dbReference type="EMBL" id="JAGFOA010000003">
    <property type="protein sequence ID" value="MBO3663641.1"/>
    <property type="molecule type" value="Genomic_DNA"/>
</dbReference>